<evidence type="ECO:0000256" key="1">
    <source>
        <dbReference type="SAM" id="MobiDB-lite"/>
    </source>
</evidence>
<proteinExistence type="predicted"/>
<dbReference type="Proteomes" id="UP000094444">
    <property type="component" value="Unassembled WGS sequence"/>
</dbReference>
<feature type="compositionally biased region" description="Basic and acidic residues" evidence="1">
    <location>
        <begin position="46"/>
        <end position="55"/>
    </location>
</feature>
<accession>A0A2P5I1T9</accession>
<dbReference type="InParanoid" id="A0A2P5I1T9"/>
<feature type="region of interest" description="Disordered" evidence="1">
    <location>
        <begin position="170"/>
        <end position="199"/>
    </location>
</feature>
<dbReference type="AlphaFoldDB" id="A0A2P5I1T9"/>
<evidence type="ECO:0000313" key="2">
    <source>
        <dbReference type="EMBL" id="POS76478.1"/>
    </source>
</evidence>
<feature type="compositionally biased region" description="Polar residues" evidence="1">
    <location>
        <begin position="174"/>
        <end position="185"/>
    </location>
</feature>
<sequence>MASSTPATSFSSDDSDNRGRPSKRKANKAYTRYTLLSPRQSDAGSDVDRDAHDTSENTDATVVERAFQAIWDSFCGCPANSNLTFPLRDQQSYDELYQKLEEHPVPGLLAHFQEAVRRDWVAGVLTLRLMVPSPLHDQFQEEVKLAIWKELDRIASERPDLRPFRDKIRPVGQAQVQKRQPSRSGRAQAPTFEVSPDGQYRYQGSRTPPFILEVAYSQDADNLRQKITQIFMELEGRVSAVLAFDIDYKEKAQRKQGPSHAASVSLWTSERDHDTINVATDSRVFRADDGRSVPGELALPSKSFLPLAEQAKLPQHDGDEKVRLDFALLAELLHAAEQTQRVQEASVSPSPPLAAESRRPAKRIKFVDLNTDTTRELQLPASKRQRSSSGSARPVSARTRSSASQPRRSGRLRSLSQDRTPQ</sequence>
<dbReference type="EMBL" id="MAVT02000365">
    <property type="protein sequence ID" value="POS76478.1"/>
    <property type="molecule type" value="Genomic_DNA"/>
</dbReference>
<dbReference type="OrthoDB" id="4721224at2759"/>
<keyword evidence="3" id="KW-1185">Reference proteome</keyword>
<feature type="region of interest" description="Disordered" evidence="1">
    <location>
        <begin position="1"/>
        <end position="57"/>
    </location>
</feature>
<feature type="compositionally biased region" description="Polar residues" evidence="1">
    <location>
        <begin position="398"/>
        <end position="407"/>
    </location>
</feature>
<feature type="region of interest" description="Disordered" evidence="1">
    <location>
        <begin position="340"/>
        <end position="422"/>
    </location>
</feature>
<organism evidence="2 3">
    <name type="scientific">Diaporthe helianthi</name>
    <dbReference type="NCBI Taxonomy" id="158607"/>
    <lineage>
        <taxon>Eukaryota</taxon>
        <taxon>Fungi</taxon>
        <taxon>Dikarya</taxon>
        <taxon>Ascomycota</taxon>
        <taxon>Pezizomycotina</taxon>
        <taxon>Sordariomycetes</taxon>
        <taxon>Sordariomycetidae</taxon>
        <taxon>Diaporthales</taxon>
        <taxon>Diaporthaceae</taxon>
        <taxon>Diaporthe</taxon>
    </lineage>
</organism>
<comment type="caution">
    <text evidence="2">The sequence shown here is derived from an EMBL/GenBank/DDBJ whole genome shotgun (WGS) entry which is preliminary data.</text>
</comment>
<evidence type="ECO:0000313" key="3">
    <source>
        <dbReference type="Proteomes" id="UP000094444"/>
    </source>
</evidence>
<feature type="compositionally biased region" description="Polar residues" evidence="1">
    <location>
        <begin position="1"/>
        <end position="12"/>
    </location>
</feature>
<reference evidence="2" key="1">
    <citation type="submission" date="2017-09" db="EMBL/GenBank/DDBJ databases">
        <title>Polyketide synthases of a Diaporthe helianthi virulent isolate.</title>
        <authorList>
            <person name="Baroncelli R."/>
        </authorList>
    </citation>
    <scope>NUCLEOTIDE SEQUENCE [LARGE SCALE GENOMIC DNA]</scope>
    <source>
        <strain evidence="2">7/96</strain>
    </source>
</reference>
<protein>
    <submittedName>
        <fullName evidence="2">Uncharacterized protein</fullName>
    </submittedName>
</protein>
<name>A0A2P5I1T9_DIAHE</name>
<gene>
    <name evidence="2" type="ORF">DHEL01_v205137</name>
</gene>
<dbReference type="STRING" id="158607.A0A2P5I1T9"/>